<comment type="caution">
    <text evidence="2">The sequence shown here is derived from an EMBL/GenBank/DDBJ whole genome shotgun (WGS) entry which is preliminary data.</text>
</comment>
<sequence length="52" mass="5556">MAIRLLDAWFQGGEVAETTPGPMTQTRRWPKAAESGTKTKSSLTLPPPSLSG</sequence>
<dbReference type="VEuPathDB" id="FungiDB:PADG_08061"/>
<dbReference type="AlphaFoldDB" id="A0A1D2J5R4"/>
<proteinExistence type="predicted"/>
<feature type="region of interest" description="Disordered" evidence="1">
    <location>
        <begin position="15"/>
        <end position="52"/>
    </location>
</feature>
<reference evidence="2 3" key="1">
    <citation type="submission" date="2016-06" db="EMBL/GenBank/DDBJ databases">
        <authorList>
            <person name="Kjaerup R.B."/>
            <person name="Dalgaard T.S."/>
            <person name="Juul-Madsen H.R."/>
        </authorList>
    </citation>
    <scope>NUCLEOTIDE SEQUENCE [LARGE SCALE GENOMIC DNA]</scope>
    <source>
        <strain evidence="2 3">Pb300</strain>
    </source>
</reference>
<name>A0A1D2J5R4_PARBR</name>
<evidence type="ECO:0000313" key="2">
    <source>
        <dbReference type="EMBL" id="ODH13651.1"/>
    </source>
</evidence>
<evidence type="ECO:0000313" key="3">
    <source>
        <dbReference type="Proteomes" id="UP000242814"/>
    </source>
</evidence>
<protein>
    <submittedName>
        <fullName evidence="2">Uncharacterized protein</fullName>
    </submittedName>
</protein>
<dbReference type="EMBL" id="LZYO01000443">
    <property type="protein sequence ID" value="ODH13651.1"/>
    <property type="molecule type" value="Genomic_DNA"/>
</dbReference>
<organism evidence="2 3">
    <name type="scientific">Paracoccidioides brasiliensis</name>
    <dbReference type="NCBI Taxonomy" id="121759"/>
    <lineage>
        <taxon>Eukaryota</taxon>
        <taxon>Fungi</taxon>
        <taxon>Dikarya</taxon>
        <taxon>Ascomycota</taxon>
        <taxon>Pezizomycotina</taxon>
        <taxon>Eurotiomycetes</taxon>
        <taxon>Eurotiomycetidae</taxon>
        <taxon>Onygenales</taxon>
        <taxon>Ajellomycetaceae</taxon>
        <taxon>Paracoccidioides</taxon>
    </lineage>
</organism>
<evidence type="ECO:0000256" key="1">
    <source>
        <dbReference type="SAM" id="MobiDB-lite"/>
    </source>
</evidence>
<gene>
    <name evidence="2" type="ORF">ACO22_07041</name>
</gene>
<accession>A0A1D2J5R4</accession>
<dbReference type="Proteomes" id="UP000242814">
    <property type="component" value="Unassembled WGS sequence"/>
</dbReference>